<proteinExistence type="predicted"/>
<dbReference type="SUPFAM" id="SSF55729">
    <property type="entry name" value="Acyl-CoA N-acyltransferases (Nat)"/>
    <property type="match status" value="1"/>
</dbReference>
<evidence type="ECO:0000256" key="2">
    <source>
        <dbReference type="ARBA" id="ARBA00023315"/>
    </source>
</evidence>
<comment type="caution">
    <text evidence="4">The sequence shown here is derived from an EMBL/GenBank/DDBJ whole genome shotgun (WGS) entry which is preliminary data.</text>
</comment>
<accession>A0A2T0W2K1</accession>
<dbReference type="OrthoDB" id="9804026at2"/>
<evidence type="ECO:0000313" key="5">
    <source>
        <dbReference type="Proteomes" id="UP000238007"/>
    </source>
</evidence>
<dbReference type="InterPro" id="IPR016181">
    <property type="entry name" value="Acyl_CoA_acyltransferase"/>
</dbReference>
<protein>
    <submittedName>
        <fullName evidence="4">Ribosomal-protein-alanine N-acetyltransferase</fullName>
    </submittedName>
</protein>
<dbReference type="Pfam" id="PF00583">
    <property type="entry name" value="Acetyltransf_1"/>
    <property type="match status" value="1"/>
</dbReference>
<dbReference type="EMBL" id="PVTP01000002">
    <property type="protein sequence ID" value="PRY79410.1"/>
    <property type="molecule type" value="Genomic_DNA"/>
</dbReference>
<organism evidence="4 5">
    <name type="scientific">Yoonia maritima</name>
    <dbReference type="NCBI Taxonomy" id="1435347"/>
    <lineage>
        <taxon>Bacteria</taxon>
        <taxon>Pseudomonadati</taxon>
        <taxon>Pseudomonadota</taxon>
        <taxon>Alphaproteobacteria</taxon>
        <taxon>Rhodobacterales</taxon>
        <taxon>Paracoccaceae</taxon>
        <taxon>Yoonia</taxon>
    </lineage>
</organism>
<name>A0A2T0W2K1_9RHOB</name>
<keyword evidence="5" id="KW-1185">Reference proteome</keyword>
<evidence type="ECO:0000256" key="1">
    <source>
        <dbReference type="ARBA" id="ARBA00022679"/>
    </source>
</evidence>
<dbReference type="RefSeq" id="WP_106354567.1">
    <property type="nucleotide sequence ID" value="NZ_PVTP01000002.1"/>
</dbReference>
<dbReference type="Gene3D" id="3.40.630.30">
    <property type="match status" value="1"/>
</dbReference>
<keyword evidence="1 4" id="KW-0808">Transferase</keyword>
<keyword evidence="2" id="KW-0012">Acyltransferase</keyword>
<gene>
    <name evidence="4" type="ORF">CLV80_10253</name>
</gene>
<dbReference type="InterPro" id="IPR051556">
    <property type="entry name" value="N-term/lysine_N-AcTrnsfr"/>
</dbReference>
<dbReference type="InterPro" id="IPR000182">
    <property type="entry name" value="GNAT_dom"/>
</dbReference>
<dbReference type="PANTHER" id="PTHR42919:SF8">
    <property type="entry name" value="N-ALPHA-ACETYLTRANSFERASE 50"/>
    <property type="match status" value="1"/>
</dbReference>
<sequence length="139" mass="14953">MTPETLAEIHAAAFPNARSWSAKEFSALLEQPGSILSGDERCFALLRVIFDEAEVLTLATAPKHRRKGLASVALGQAEAFAQKSGASSVFLEVAENNEAAKALYAKAGYTQVGRRRRYYMPKDGAAVAALVLSKQLQVV</sequence>
<reference evidence="4 5" key="1">
    <citation type="submission" date="2018-03" db="EMBL/GenBank/DDBJ databases">
        <title>Genomic Encyclopedia of Archaeal and Bacterial Type Strains, Phase II (KMG-II): from individual species to whole genera.</title>
        <authorList>
            <person name="Goeker M."/>
        </authorList>
    </citation>
    <scope>NUCLEOTIDE SEQUENCE [LARGE SCALE GENOMIC DNA]</scope>
    <source>
        <strain evidence="4 5">DSM 101533</strain>
    </source>
</reference>
<dbReference type="AlphaFoldDB" id="A0A2T0W2K1"/>
<dbReference type="GO" id="GO:0016747">
    <property type="term" value="F:acyltransferase activity, transferring groups other than amino-acyl groups"/>
    <property type="evidence" value="ECO:0007669"/>
    <property type="project" value="InterPro"/>
</dbReference>
<dbReference type="CDD" id="cd04301">
    <property type="entry name" value="NAT_SF"/>
    <property type="match status" value="1"/>
</dbReference>
<dbReference type="PROSITE" id="PS51186">
    <property type="entry name" value="GNAT"/>
    <property type="match status" value="1"/>
</dbReference>
<evidence type="ECO:0000259" key="3">
    <source>
        <dbReference type="PROSITE" id="PS51186"/>
    </source>
</evidence>
<evidence type="ECO:0000313" key="4">
    <source>
        <dbReference type="EMBL" id="PRY79410.1"/>
    </source>
</evidence>
<feature type="domain" description="N-acetyltransferase" evidence="3">
    <location>
        <begin position="1"/>
        <end position="137"/>
    </location>
</feature>
<dbReference type="Proteomes" id="UP000238007">
    <property type="component" value="Unassembled WGS sequence"/>
</dbReference>
<dbReference type="PANTHER" id="PTHR42919">
    <property type="entry name" value="N-ALPHA-ACETYLTRANSFERASE"/>
    <property type="match status" value="1"/>
</dbReference>